<dbReference type="GO" id="GO:0042545">
    <property type="term" value="P:cell wall modification"/>
    <property type="evidence" value="ECO:0007669"/>
    <property type="project" value="UniProtKB-UniRule"/>
</dbReference>
<organism evidence="11 12">
    <name type="scientific">Ceratobasidium theobromae</name>
    <dbReference type="NCBI Taxonomy" id="1582974"/>
    <lineage>
        <taxon>Eukaryota</taxon>
        <taxon>Fungi</taxon>
        <taxon>Dikarya</taxon>
        <taxon>Basidiomycota</taxon>
        <taxon>Agaricomycotina</taxon>
        <taxon>Agaricomycetes</taxon>
        <taxon>Cantharellales</taxon>
        <taxon>Ceratobasidiaceae</taxon>
        <taxon>Ceratobasidium</taxon>
    </lineage>
</organism>
<dbReference type="Gene3D" id="2.160.20.10">
    <property type="entry name" value="Single-stranded right-handed beta-helix, Pectin lyase-like"/>
    <property type="match status" value="1"/>
</dbReference>
<gene>
    <name evidence="11" type="ORF">CTheo_7455</name>
</gene>
<dbReference type="Pfam" id="PF01095">
    <property type="entry name" value="Pectinesterase"/>
    <property type="match status" value="1"/>
</dbReference>
<comment type="caution">
    <text evidence="11">The sequence shown here is derived from an EMBL/GenBank/DDBJ whole genome shotgun (WGS) entry which is preliminary data.</text>
</comment>
<feature type="signal peptide" evidence="8">
    <location>
        <begin position="1"/>
        <end position="22"/>
    </location>
</feature>
<evidence type="ECO:0000256" key="4">
    <source>
        <dbReference type="ARBA" id="ARBA00022801"/>
    </source>
</evidence>
<dbReference type="UniPathway" id="UPA00545">
    <property type="reaction ID" value="UER00823"/>
</dbReference>
<keyword evidence="4 8" id="KW-0378">Hydrolase</keyword>
<comment type="similarity">
    <text evidence="2">Belongs to the pectinesterase family.</text>
</comment>
<dbReference type="InterPro" id="IPR000070">
    <property type="entry name" value="Pectinesterase_cat"/>
</dbReference>
<comment type="pathway">
    <text evidence="1 8">Glycan metabolism; pectin degradation; 2-dehydro-3-deoxy-D-gluconate from pectin: step 1/5.</text>
</comment>
<evidence type="ECO:0000256" key="3">
    <source>
        <dbReference type="ARBA" id="ARBA00013229"/>
    </source>
</evidence>
<feature type="chain" id="PRO_5024471856" description="Pectinesterase" evidence="8">
    <location>
        <begin position="23"/>
        <end position="395"/>
    </location>
</feature>
<dbReference type="Proteomes" id="UP000383932">
    <property type="component" value="Unassembled WGS sequence"/>
</dbReference>
<comment type="function">
    <text evidence="8">Involved in maceration and soft-rotting of plant tissue.</text>
</comment>
<dbReference type="OrthoDB" id="2019149at2759"/>
<feature type="domain" description="Pectinesterase catalytic" evidence="10">
    <location>
        <begin position="113"/>
        <end position="215"/>
    </location>
</feature>
<dbReference type="EC" id="3.1.1.11" evidence="3 8"/>
<dbReference type="GO" id="GO:0030599">
    <property type="term" value="F:pectinesterase activity"/>
    <property type="evidence" value="ECO:0007669"/>
    <property type="project" value="UniProtKB-UniRule"/>
</dbReference>
<dbReference type="EMBL" id="SSOP01000317">
    <property type="protein sequence ID" value="KAB5589109.1"/>
    <property type="molecule type" value="Genomic_DNA"/>
</dbReference>
<keyword evidence="12" id="KW-1185">Reference proteome</keyword>
<dbReference type="InterPro" id="IPR033131">
    <property type="entry name" value="Pectinesterase_Asp_AS"/>
</dbReference>
<evidence type="ECO:0000256" key="7">
    <source>
        <dbReference type="PROSITE-ProRule" id="PRU10040"/>
    </source>
</evidence>
<evidence type="ECO:0000313" key="12">
    <source>
        <dbReference type="Proteomes" id="UP000383932"/>
    </source>
</evidence>
<evidence type="ECO:0000259" key="10">
    <source>
        <dbReference type="Pfam" id="PF01095"/>
    </source>
</evidence>
<dbReference type="GO" id="GO:0045490">
    <property type="term" value="P:pectin catabolic process"/>
    <property type="evidence" value="ECO:0007669"/>
    <property type="project" value="UniProtKB-UniRule"/>
</dbReference>
<reference evidence="11 12" key="1">
    <citation type="journal article" date="2019" name="Fungal Biol. Biotechnol.">
        <title>Draft genome sequence of fastidious pathogen Ceratobasidium theobromae, which causes vascular-streak dieback in Theobroma cacao.</title>
        <authorList>
            <person name="Ali S.S."/>
            <person name="Asman A."/>
            <person name="Shao J."/>
            <person name="Firmansyah A.P."/>
            <person name="Susilo A.W."/>
            <person name="Rosmana A."/>
            <person name="McMahon P."/>
            <person name="Junaid M."/>
            <person name="Guest D."/>
            <person name="Kheng T.Y."/>
            <person name="Meinhardt L.W."/>
            <person name="Bailey B.A."/>
        </authorList>
    </citation>
    <scope>NUCLEOTIDE SEQUENCE [LARGE SCALE GENOMIC DNA]</scope>
    <source>
        <strain evidence="11 12">CT2</strain>
    </source>
</reference>
<evidence type="ECO:0000313" key="11">
    <source>
        <dbReference type="EMBL" id="KAB5589109.1"/>
    </source>
</evidence>
<dbReference type="PROSITE" id="PS00503">
    <property type="entry name" value="PECTINESTERASE_2"/>
    <property type="match status" value="1"/>
</dbReference>
<proteinExistence type="inferred from homology"/>
<evidence type="ECO:0000256" key="8">
    <source>
        <dbReference type="RuleBase" id="RU000589"/>
    </source>
</evidence>
<evidence type="ECO:0000256" key="2">
    <source>
        <dbReference type="ARBA" id="ARBA00008891"/>
    </source>
</evidence>
<feature type="region of interest" description="Disordered" evidence="9">
    <location>
        <begin position="272"/>
        <end position="294"/>
    </location>
</feature>
<dbReference type="PANTHER" id="PTHR31321">
    <property type="entry name" value="ACYL-COA THIOESTER HYDROLASE YBHC-RELATED"/>
    <property type="match status" value="1"/>
</dbReference>
<dbReference type="PANTHER" id="PTHR31321:SF127">
    <property type="entry name" value="PECTINESTERASE"/>
    <property type="match status" value="1"/>
</dbReference>
<keyword evidence="8" id="KW-0961">Cell wall biogenesis/degradation</keyword>
<feature type="active site" evidence="7">
    <location>
        <position position="205"/>
    </location>
</feature>
<keyword evidence="8" id="KW-0964">Secreted</keyword>
<comment type="catalytic activity">
    <reaction evidence="6 8">
        <text>[(1-&gt;4)-alpha-D-galacturonosyl methyl ester](n) + n H2O = [(1-&gt;4)-alpha-D-galacturonosyl](n) + n methanol + n H(+)</text>
        <dbReference type="Rhea" id="RHEA:22380"/>
        <dbReference type="Rhea" id="RHEA-COMP:14570"/>
        <dbReference type="Rhea" id="RHEA-COMP:14573"/>
        <dbReference type="ChEBI" id="CHEBI:15377"/>
        <dbReference type="ChEBI" id="CHEBI:15378"/>
        <dbReference type="ChEBI" id="CHEBI:17790"/>
        <dbReference type="ChEBI" id="CHEBI:140522"/>
        <dbReference type="ChEBI" id="CHEBI:140523"/>
        <dbReference type="EC" id="3.1.1.11"/>
    </reaction>
</comment>
<dbReference type="InterPro" id="IPR011050">
    <property type="entry name" value="Pectin_lyase_fold/virulence"/>
</dbReference>
<keyword evidence="8" id="KW-0732">Signal</keyword>
<evidence type="ECO:0000256" key="6">
    <source>
        <dbReference type="ARBA" id="ARBA00047928"/>
    </source>
</evidence>
<sequence>MRFNALLSSSVSLLSFIRIATCLSSPPSGAITVGSGGKYATLSAALSDTSSNVYFVYAGTYTDQAVISRANVKGKILVLHDNAFVLEPTYRTMTVLLVYGQTSSSSDLTYSSNQATITNNIPASTAGSNDASGTVRVLATGVSIYNLNIANTYGKPVDQSQAIALSVQAGQFGCYGCKISGYQDTLLANKGTQFYGKCFIQGAVDFIFGQTASIWITDSTINTGWLSTWPQIGGRGIKAHIPLRGHLPLTTTHFLISSLVMPTAAALSNMKPSHKAKGKAPASKSQGVKRKGGNGRRLGAKAWLIAEFLRLFRIIAERCPRVGNDWIPVAEEHSSQQETEHSHKACLDKWNYVSLLSYPVFYCVHLLTFPLLGHQNAEADWEEQAPPTLPPCLCC</sequence>
<evidence type="ECO:0000256" key="1">
    <source>
        <dbReference type="ARBA" id="ARBA00005184"/>
    </source>
</evidence>
<protein>
    <recommendedName>
        <fullName evidence="3 8">Pectinesterase</fullName>
        <ecNumber evidence="3 8">3.1.1.11</ecNumber>
    </recommendedName>
</protein>
<evidence type="ECO:0000256" key="9">
    <source>
        <dbReference type="SAM" id="MobiDB-lite"/>
    </source>
</evidence>
<name>A0A5N5QBU4_9AGAM</name>
<comment type="subcellular location">
    <subcellularLocation>
        <location evidence="8">Secreted</location>
    </subcellularLocation>
</comment>
<keyword evidence="5 8" id="KW-0063">Aspartyl esterase</keyword>
<dbReference type="SUPFAM" id="SSF51126">
    <property type="entry name" value="Pectin lyase-like"/>
    <property type="match status" value="1"/>
</dbReference>
<dbReference type="AlphaFoldDB" id="A0A5N5QBU4"/>
<accession>A0A5N5QBU4</accession>
<evidence type="ECO:0000256" key="5">
    <source>
        <dbReference type="ARBA" id="ARBA00023085"/>
    </source>
</evidence>
<dbReference type="GO" id="GO:0005576">
    <property type="term" value="C:extracellular region"/>
    <property type="evidence" value="ECO:0007669"/>
    <property type="project" value="UniProtKB-SubCell"/>
</dbReference>
<dbReference type="InterPro" id="IPR012334">
    <property type="entry name" value="Pectin_lyas_fold"/>
</dbReference>